<proteinExistence type="predicted"/>
<dbReference type="KEGG" id="swd:Swoo_0604"/>
<dbReference type="Proteomes" id="UP000002168">
    <property type="component" value="Chromosome"/>
</dbReference>
<name>B1KR83_SHEWM</name>
<dbReference type="InterPro" id="IPR031571">
    <property type="entry name" value="RcpC_dom"/>
</dbReference>
<feature type="region of interest" description="Disordered" evidence="1">
    <location>
        <begin position="191"/>
        <end position="214"/>
    </location>
</feature>
<dbReference type="STRING" id="392500.Swoo_0604"/>
<protein>
    <recommendedName>
        <fullName evidence="2">Flp pilus assembly protein RcpC/CpaB domain-containing protein</fullName>
    </recommendedName>
</protein>
<evidence type="ECO:0000313" key="4">
    <source>
        <dbReference type="Proteomes" id="UP000002168"/>
    </source>
</evidence>
<dbReference type="RefSeq" id="WP_012323248.1">
    <property type="nucleotide sequence ID" value="NC_010506.1"/>
</dbReference>
<dbReference type="Pfam" id="PF16976">
    <property type="entry name" value="RcpC"/>
    <property type="match status" value="1"/>
</dbReference>
<accession>B1KR83</accession>
<dbReference type="eggNOG" id="COG3745">
    <property type="taxonomic scope" value="Bacteria"/>
</dbReference>
<gene>
    <name evidence="3" type="ordered locus">Swoo_0604</name>
</gene>
<sequence precursor="true">MLNSKLIFIIAFIAVLTGLYGVADKLLSTSESVTQPVSDDGIAKTFTLWQTKSSLNKGEHLSLADLKRVQLGRDESLALGVNADVELNLDPQSLLNSSVEAGQYLFPEQLSHPGESGYLNLITREGMTLYPLTVATRNMIQDYILPGDEIDIMTVSSPQHNLANDMSRLDDFIGLRASMLMKRVRVISVADSDTDSQSQSSKISPSMKSSDKSQTRIVIEVDPEDLPRLTLAQRTMHIEVFHSQSYRAKPEADVSDVINNYTGVVELRGASENSVGGIF</sequence>
<evidence type="ECO:0000313" key="3">
    <source>
        <dbReference type="EMBL" id="ACA84900.1"/>
    </source>
</evidence>
<evidence type="ECO:0000256" key="1">
    <source>
        <dbReference type="SAM" id="MobiDB-lite"/>
    </source>
</evidence>
<evidence type="ECO:0000259" key="2">
    <source>
        <dbReference type="Pfam" id="PF16976"/>
    </source>
</evidence>
<feature type="compositionally biased region" description="Low complexity" evidence="1">
    <location>
        <begin position="191"/>
        <end position="208"/>
    </location>
</feature>
<feature type="domain" description="Flp pilus assembly protein RcpC/CpaB" evidence="2">
    <location>
        <begin position="122"/>
        <end position="238"/>
    </location>
</feature>
<reference evidence="3 4" key="1">
    <citation type="submission" date="2008-02" db="EMBL/GenBank/DDBJ databases">
        <title>Complete sequence of Shewanella woodyi ATCC 51908.</title>
        <authorList>
            <consortium name="US DOE Joint Genome Institute"/>
            <person name="Copeland A."/>
            <person name="Lucas S."/>
            <person name="Lapidus A."/>
            <person name="Glavina del Rio T."/>
            <person name="Dalin E."/>
            <person name="Tice H."/>
            <person name="Bruce D."/>
            <person name="Goodwin L."/>
            <person name="Pitluck S."/>
            <person name="Sims D."/>
            <person name="Brettin T."/>
            <person name="Detter J.C."/>
            <person name="Han C."/>
            <person name="Kuske C.R."/>
            <person name="Schmutz J."/>
            <person name="Larimer F."/>
            <person name="Land M."/>
            <person name="Hauser L."/>
            <person name="Kyrpides N."/>
            <person name="Lykidis A."/>
            <person name="Zhao J.-S."/>
            <person name="Richardson P."/>
        </authorList>
    </citation>
    <scope>NUCLEOTIDE SEQUENCE [LARGE SCALE GENOMIC DNA]</scope>
    <source>
        <strain evidence="4">ATCC 51908 / MS32</strain>
    </source>
</reference>
<dbReference type="EMBL" id="CP000961">
    <property type="protein sequence ID" value="ACA84900.1"/>
    <property type="molecule type" value="Genomic_DNA"/>
</dbReference>
<keyword evidence="4" id="KW-1185">Reference proteome</keyword>
<dbReference type="HOGENOM" id="CLU_088598_0_0_6"/>
<organism evidence="3 4">
    <name type="scientific">Shewanella woodyi (strain ATCC 51908 / MS32)</name>
    <dbReference type="NCBI Taxonomy" id="392500"/>
    <lineage>
        <taxon>Bacteria</taxon>
        <taxon>Pseudomonadati</taxon>
        <taxon>Pseudomonadota</taxon>
        <taxon>Gammaproteobacteria</taxon>
        <taxon>Alteromonadales</taxon>
        <taxon>Shewanellaceae</taxon>
        <taxon>Shewanella</taxon>
    </lineage>
</organism>
<dbReference type="AlphaFoldDB" id="B1KR83"/>